<dbReference type="AlphaFoldDB" id="A0A5Q4BB24"/>
<gene>
    <name evidence="2" type="ORF">CSHISOI_11640</name>
</gene>
<keyword evidence="3" id="KW-1185">Reference proteome</keyword>
<name>A0A5Q4BB24_9PEZI</name>
<sequence>MIGPRKREEQDKNKPRPSNPQAVSGQTGTLQTHFETKMATRSPDQNSLRTKTGKPLHQVIHCSDSLQVANTPPNSLPLSLPPHPPHHSFAMVLLPDAGAPLARQQ</sequence>
<organism evidence="2 3">
    <name type="scientific">Colletotrichum shisoi</name>
    <dbReference type="NCBI Taxonomy" id="2078593"/>
    <lineage>
        <taxon>Eukaryota</taxon>
        <taxon>Fungi</taxon>
        <taxon>Dikarya</taxon>
        <taxon>Ascomycota</taxon>
        <taxon>Pezizomycotina</taxon>
        <taxon>Sordariomycetes</taxon>
        <taxon>Hypocreomycetidae</taxon>
        <taxon>Glomerellales</taxon>
        <taxon>Glomerellaceae</taxon>
        <taxon>Colletotrichum</taxon>
        <taxon>Colletotrichum destructivum species complex</taxon>
    </lineage>
</organism>
<evidence type="ECO:0000313" key="3">
    <source>
        <dbReference type="Proteomes" id="UP000326340"/>
    </source>
</evidence>
<evidence type="ECO:0000313" key="2">
    <source>
        <dbReference type="EMBL" id="TQN63779.1"/>
    </source>
</evidence>
<dbReference type="Proteomes" id="UP000326340">
    <property type="component" value="Unassembled WGS sequence"/>
</dbReference>
<proteinExistence type="predicted"/>
<dbReference type="EMBL" id="PUHP01003820">
    <property type="protein sequence ID" value="TQN63779.1"/>
    <property type="molecule type" value="Genomic_DNA"/>
</dbReference>
<evidence type="ECO:0000256" key="1">
    <source>
        <dbReference type="SAM" id="MobiDB-lite"/>
    </source>
</evidence>
<feature type="compositionally biased region" description="Basic and acidic residues" evidence="1">
    <location>
        <begin position="1"/>
        <end position="14"/>
    </location>
</feature>
<feature type="region of interest" description="Disordered" evidence="1">
    <location>
        <begin position="67"/>
        <end position="87"/>
    </location>
</feature>
<reference evidence="2 3" key="1">
    <citation type="journal article" date="2019" name="Sci. Rep.">
        <title>Colletotrichum shisoi sp. nov., an anthracnose pathogen of Perilla frutescens in Japan: molecular phylogenetic, morphological and genomic evidence.</title>
        <authorList>
            <person name="Gan P."/>
            <person name="Tsushima A."/>
            <person name="Hiroyama R."/>
            <person name="Narusaka M."/>
            <person name="Takano Y."/>
            <person name="Narusaka Y."/>
            <person name="Kawaradani M."/>
            <person name="Damm U."/>
            <person name="Shirasu K."/>
        </authorList>
    </citation>
    <scope>NUCLEOTIDE SEQUENCE [LARGE SCALE GENOMIC DNA]</scope>
    <source>
        <strain evidence="2 3">PG-2018a</strain>
    </source>
</reference>
<comment type="caution">
    <text evidence="2">The sequence shown here is derived from an EMBL/GenBank/DDBJ whole genome shotgun (WGS) entry which is preliminary data.</text>
</comment>
<feature type="region of interest" description="Disordered" evidence="1">
    <location>
        <begin position="1"/>
        <end position="55"/>
    </location>
</feature>
<feature type="compositionally biased region" description="Polar residues" evidence="1">
    <location>
        <begin position="19"/>
        <end position="33"/>
    </location>
</feature>
<accession>A0A5Q4BB24</accession>
<protein>
    <submittedName>
        <fullName evidence="2">Uncharacterized protein</fullName>
    </submittedName>
</protein>